<keyword evidence="4 7" id="KW-0808">Transferase</keyword>
<evidence type="ECO:0000256" key="3">
    <source>
        <dbReference type="ARBA" id="ARBA00022603"/>
    </source>
</evidence>
<dbReference type="PANTHER" id="PTHR43182:SF1">
    <property type="entry name" value="COBALT-PRECORRIN-7 C(5)-METHYLTRANSFERASE"/>
    <property type="match status" value="1"/>
</dbReference>
<dbReference type="Pfam" id="PF00590">
    <property type="entry name" value="TP_methylase"/>
    <property type="match status" value="1"/>
</dbReference>
<reference evidence="7" key="1">
    <citation type="submission" date="2015-10" db="EMBL/GenBank/DDBJ databases">
        <authorList>
            <person name="Gilbert D.G."/>
        </authorList>
    </citation>
    <scope>NUCLEOTIDE SEQUENCE</scope>
</reference>
<evidence type="ECO:0000256" key="5">
    <source>
        <dbReference type="ARBA" id="ARBA00022691"/>
    </source>
</evidence>
<dbReference type="SUPFAM" id="SSF53790">
    <property type="entry name" value="Tetrapyrrole methylase"/>
    <property type="match status" value="1"/>
</dbReference>
<dbReference type="GO" id="GO:0008276">
    <property type="term" value="F:protein methyltransferase activity"/>
    <property type="evidence" value="ECO:0007669"/>
    <property type="project" value="InterPro"/>
</dbReference>
<keyword evidence="3 7" id="KW-0489">Methyltransferase</keyword>
<keyword evidence="5" id="KW-0949">S-adenosyl-L-methionine</keyword>
<comment type="pathway">
    <text evidence="1">Cofactor biosynthesis; adenosylcobalamin biosynthesis.</text>
</comment>
<evidence type="ECO:0000313" key="7">
    <source>
        <dbReference type="EMBL" id="CUV01404.1"/>
    </source>
</evidence>
<dbReference type="InterPro" id="IPR050714">
    <property type="entry name" value="Cobalamin_biosynth_MTase"/>
</dbReference>
<proteinExistence type="predicted"/>
<dbReference type="EC" id="2.1.1.-" evidence="7"/>
<evidence type="ECO:0000256" key="2">
    <source>
        <dbReference type="ARBA" id="ARBA00022573"/>
    </source>
</evidence>
<dbReference type="InterPro" id="IPR014777">
    <property type="entry name" value="4pyrrole_Mease_sub1"/>
</dbReference>
<dbReference type="InterPro" id="IPR014776">
    <property type="entry name" value="4pyrrole_Mease_sub2"/>
</dbReference>
<protein>
    <submittedName>
        <fullName evidence="7">Cobalt-precorrin-6y C5-methyltransferase</fullName>
        <ecNumber evidence="7">2.1.1.-</ecNumber>
    </submittedName>
</protein>
<feature type="domain" description="Tetrapyrrole methylase" evidence="6">
    <location>
        <begin position="9"/>
        <end position="208"/>
    </location>
</feature>
<evidence type="ECO:0000259" key="6">
    <source>
        <dbReference type="Pfam" id="PF00590"/>
    </source>
</evidence>
<evidence type="ECO:0000256" key="1">
    <source>
        <dbReference type="ARBA" id="ARBA00004953"/>
    </source>
</evidence>
<name>A0A160V6K6_9ZZZZ</name>
<dbReference type="InterPro" id="IPR035996">
    <property type="entry name" value="4pyrrol_Methylase_sf"/>
</dbReference>
<keyword evidence="2" id="KW-0169">Cobalamin biosynthesis</keyword>
<sequence length="230" mass="25119">MTAATDGTRVTIIGVGPGDNGFLTLKGKQAIEEADLVAGFQTVLNVVLPFAKNAELCPMAYRDQEEVLDYAVGQVKEGKSLVVCAWGDLNVSAKELLDRVRRRVDHVDLVPGISSVQIAMSRSGISLEDVVFITLHRRDGKESALEELVYYLKDGRRNIILLPSPYDLMPAGIAAGVIEDGVPGDHQMTVYQRLTHDDEQSWSGSVSECAAITTDFSDLSIMIFHRPISE</sequence>
<accession>A0A160V6K6</accession>
<dbReference type="InterPro" id="IPR012818">
    <property type="entry name" value="CbiE"/>
</dbReference>
<dbReference type="UniPathway" id="UPA00148"/>
<dbReference type="InterPro" id="IPR000878">
    <property type="entry name" value="4pyrrol_Mease"/>
</dbReference>
<dbReference type="GO" id="GO:0032259">
    <property type="term" value="P:methylation"/>
    <property type="evidence" value="ECO:0007669"/>
    <property type="project" value="UniProtKB-KW"/>
</dbReference>
<dbReference type="NCBIfam" id="TIGR02467">
    <property type="entry name" value="CbiE"/>
    <property type="match status" value="1"/>
</dbReference>
<evidence type="ECO:0000256" key="4">
    <source>
        <dbReference type="ARBA" id="ARBA00022679"/>
    </source>
</evidence>
<gene>
    <name evidence="7" type="ORF">MGWOODY_Clf1313</name>
</gene>
<dbReference type="GO" id="GO:0009236">
    <property type="term" value="P:cobalamin biosynthetic process"/>
    <property type="evidence" value="ECO:0007669"/>
    <property type="project" value="UniProtKB-UniPathway"/>
</dbReference>
<dbReference type="AlphaFoldDB" id="A0A160V6K6"/>
<dbReference type="Gene3D" id="3.30.950.10">
    <property type="entry name" value="Methyltransferase, Cobalt-precorrin-4 Transmethylase, Domain 2"/>
    <property type="match status" value="1"/>
</dbReference>
<dbReference type="PANTHER" id="PTHR43182">
    <property type="entry name" value="COBALT-PRECORRIN-6B C(15)-METHYLTRANSFERASE (DECARBOXYLATING)"/>
    <property type="match status" value="1"/>
</dbReference>
<dbReference type="CDD" id="cd11644">
    <property type="entry name" value="Precorrin-6Y-MT"/>
    <property type="match status" value="1"/>
</dbReference>
<dbReference type="Gene3D" id="3.40.1010.10">
    <property type="entry name" value="Cobalt-precorrin-4 Transmethylase, Domain 1"/>
    <property type="match status" value="1"/>
</dbReference>
<organism evidence="7">
    <name type="scientific">hydrothermal vent metagenome</name>
    <dbReference type="NCBI Taxonomy" id="652676"/>
    <lineage>
        <taxon>unclassified sequences</taxon>
        <taxon>metagenomes</taxon>
        <taxon>ecological metagenomes</taxon>
    </lineage>
</organism>
<dbReference type="EMBL" id="FAXA01000062">
    <property type="protein sequence ID" value="CUV01404.1"/>
    <property type="molecule type" value="Genomic_DNA"/>
</dbReference>